<dbReference type="InterPro" id="IPR036624">
    <property type="entry name" value="Hcp1-lik_sf"/>
</dbReference>
<name>A0A6M8UH60_9GAMM</name>
<sequence length="82" mass="8931">MNNVFLKMAGVTGESKDAAHEGWTDAVTYTWGSRRDDNGSGPGKTSFTNLVVHCRVDKATPGALLYSANGNKIAIFRQREQN</sequence>
<dbReference type="Proteomes" id="UP000505325">
    <property type="component" value="Chromosome"/>
</dbReference>
<evidence type="ECO:0000313" key="1">
    <source>
        <dbReference type="EMBL" id="QKJ88974.1"/>
    </source>
</evidence>
<keyword evidence="2" id="KW-1185">Reference proteome</keyword>
<dbReference type="InterPro" id="IPR008514">
    <property type="entry name" value="T6SS_Hcp"/>
</dbReference>
<dbReference type="Pfam" id="PF05638">
    <property type="entry name" value="T6SS_HCP"/>
    <property type="match status" value="1"/>
</dbReference>
<organism evidence="1 2">
    <name type="scientific">Paramixta manurensis</name>
    <dbReference type="NCBI Taxonomy" id="2740817"/>
    <lineage>
        <taxon>Bacteria</taxon>
        <taxon>Pseudomonadati</taxon>
        <taxon>Pseudomonadota</taxon>
        <taxon>Gammaproteobacteria</taxon>
        <taxon>Enterobacterales</taxon>
        <taxon>Erwiniaceae</taxon>
        <taxon>Paramixta</taxon>
    </lineage>
</organism>
<dbReference type="AlphaFoldDB" id="A0A6M8UH60"/>
<dbReference type="KEGG" id="pmak:PMPD1_4067"/>
<dbReference type="RefSeq" id="WP_354292707.1">
    <property type="nucleotide sequence ID" value="NZ_CP054212.1"/>
</dbReference>
<dbReference type="EMBL" id="CP054212">
    <property type="protein sequence ID" value="QKJ88974.1"/>
    <property type="molecule type" value="Genomic_DNA"/>
</dbReference>
<accession>A0A6M8UH60</accession>
<gene>
    <name evidence="1" type="ORF">PMPD1_4067</name>
</gene>
<proteinExistence type="predicted"/>
<dbReference type="Gene3D" id="2.30.110.20">
    <property type="entry name" value="Hcp1-like"/>
    <property type="match status" value="1"/>
</dbReference>
<evidence type="ECO:0000313" key="2">
    <source>
        <dbReference type="Proteomes" id="UP000505325"/>
    </source>
</evidence>
<reference evidence="1 2" key="1">
    <citation type="submission" date="2020-06" db="EMBL/GenBank/DDBJ databases">
        <title>Genome sequence of Paramixta manurensis strain PD-1.</title>
        <authorList>
            <person name="Lee C.W."/>
            <person name="Kim J."/>
        </authorList>
    </citation>
    <scope>NUCLEOTIDE SEQUENCE [LARGE SCALE GENOMIC DNA]</scope>
    <source>
        <strain evidence="1 2">PD-1</strain>
    </source>
</reference>
<protein>
    <submittedName>
        <fullName evidence="1">Hcp1 family type VI secretion system effector</fullName>
    </submittedName>
</protein>
<dbReference type="SUPFAM" id="SSF141452">
    <property type="entry name" value="Hcp1-like"/>
    <property type="match status" value="1"/>
</dbReference>